<dbReference type="Pfam" id="PF08325">
    <property type="entry name" value="WLM"/>
    <property type="match status" value="1"/>
</dbReference>
<gene>
    <name evidence="3" type="ORF">L249_3114</name>
</gene>
<evidence type="ECO:0000313" key="4">
    <source>
        <dbReference type="Proteomes" id="UP000253664"/>
    </source>
</evidence>
<dbReference type="InterPro" id="IPR013536">
    <property type="entry name" value="WLM_dom"/>
</dbReference>
<dbReference type="Gene3D" id="3.10.20.90">
    <property type="entry name" value="Phosphatidylinositol 3-kinase Catalytic Subunit, Chain A, domain 1"/>
    <property type="match status" value="1"/>
</dbReference>
<dbReference type="PROSITE" id="PS51397">
    <property type="entry name" value="WLM"/>
    <property type="match status" value="1"/>
</dbReference>
<dbReference type="AlphaFoldDB" id="A0A367LRJ7"/>
<feature type="domain" description="WLM" evidence="2">
    <location>
        <begin position="141"/>
        <end position="337"/>
    </location>
</feature>
<organism evidence="3 4">
    <name type="scientific">Ophiocordyceps polyrhachis-furcata BCC 54312</name>
    <dbReference type="NCBI Taxonomy" id="1330021"/>
    <lineage>
        <taxon>Eukaryota</taxon>
        <taxon>Fungi</taxon>
        <taxon>Dikarya</taxon>
        <taxon>Ascomycota</taxon>
        <taxon>Pezizomycotina</taxon>
        <taxon>Sordariomycetes</taxon>
        <taxon>Hypocreomycetidae</taxon>
        <taxon>Hypocreales</taxon>
        <taxon>Ophiocordycipitaceae</taxon>
        <taxon>Ophiocordyceps</taxon>
    </lineage>
</organism>
<reference evidence="3 4" key="1">
    <citation type="journal article" date="2015" name="BMC Genomics">
        <title>Insights from the genome of Ophiocordyceps polyrhachis-furcata to pathogenicity and host specificity in insect fungi.</title>
        <authorList>
            <person name="Wichadakul D."/>
            <person name="Kobmoo N."/>
            <person name="Ingsriswang S."/>
            <person name="Tangphatsornruang S."/>
            <person name="Chantasingh D."/>
            <person name="Luangsa-ard J.J."/>
            <person name="Eurwilaichitr L."/>
        </authorList>
    </citation>
    <scope>NUCLEOTIDE SEQUENCE [LARGE SCALE GENOMIC DNA]</scope>
    <source>
        <strain evidence="3 4">BCC 54312</strain>
    </source>
</reference>
<dbReference type="Proteomes" id="UP000253664">
    <property type="component" value="Unassembled WGS sequence"/>
</dbReference>
<dbReference type="InterPro" id="IPR029071">
    <property type="entry name" value="Ubiquitin-like_domsf"/>
</dbReference>
<sequence length="364" mass="40262">MSLEKQSEKLSLGNGPASSSSFVTITVNHRRRHWNFDFAETATMTDLFEEISSSLDIPLSNQKLLVPKGLLPEAPNGLLLKSSSDTFPSLRDLQGKTLTLLGSGAAEVQAVNSMAEKIASRNATRRAQAGKPRTSRETQAIAALDAKYTFLVVRPLDGLPNPERSTAILMRLKNDPGIRAAMRKHRFSVSLLTEMEPLAHTSASHEGTSRTLGLNRNKGEVIELRLRTDAHDGYRDYKTIRKTLCHELAHNVHGPHDASFWALCHQIEGEVDRADWKTSGQTIGESSRYAIQGRDEEAVEDEGGWTGGEFRLGGATVSMRDSSRRQILAAAALARQLNEVRAEGRAVDDADKDERERRRRDKAE</sequence>
<feature type="region of interest" description="Disordered" evidence="1">
    <location>
        <begin position="340"/>
        <end position="364"/>
    </location>
</feature>
<proteinExistence type="predicted"/>
<dbReference type="PANTHER" id="PTHR47795">
    <property type="entry name" value="UBIQUITIN AND WLM DOMAIN-CONTAINING METALLOPROTEASE SPCC1442.07C"/>
    <property type="match status" value="1"/>
</dbReference>
<evidence type="ECO:0000259" key="2">
    <source>
        <dbReference type="PROSITE" id="PS51397"/>
    </source>
</evidence>
<dbReference type="SUPFAM" id="SSF54236">
    <property type="entry name" value="Ubiquitin-like"/>
    <property type="match status" value="1"/>
</dbReference>
<dbReference type="EMBL" id="LKCN02000001">
    <property type="protein sequence ID" value="RCI17074.1"/>
    <property type="molecule type" value="Genomic_DNA"/>
</dbReference>
<dbReference type="STRING" id="1330021.A0A367LRJ7"/>
<dbReference type="GO" id="GO:0070628">
    <property type="term" value="F:proteasome binding"/>
    <property type="evidence" value="ECO:0007669"/>
    <property type="project" value="TreeGrafter"/>
</dbReference>
<accession>A0A367LRJ7</accession>
<evidence type="ECO:0000313" key="3">
    <source>
        <dbReference type="EMBL" id="RCI17074.1"/>
    </source>
</evidence>
<keyword evidence="4" id="KW-1185">Reference proteome</keyword>
<dbReference type="OrthoDB" id="49605at2759"/>
<name>A0A367LRJ7_9HYPO</name>
<protein>
    <recommendedName>
        <fullName evidence="2">WLM domain-containing protein</fullName>
    </recommendedName>
</protein>
<comment type="caution">
    <text evidence="3">The sequence shown here is derived from an EMBL/GenBank/DDBJ whole genome shotgun (WGS) entry which is preliminary data.</text>
</comment>
<dbReference type="PANTHER" id="PTHR47795:SF1">
    <property type="entry name" value="DNA-DEPENDENT METALLOPROTEASE WSS1 HOMOLOG 2"/>
    <property type="match status" value="1"/>
</dbReference>
<evidence type="ECO:0000256" key="1">
    <source>
        <dbReference type="SAM" id="MobiDB-lite"/>
    </source>
</evidence>